<reference evidence="3" key="2">
    <citation type="submission" date="2019-06" db="EMBL/GenBank/DDBJ databases">
        <title>AzeR, a transcriptional regulator that responds to azelaic acid in Pseudomonas nitroreducens.</title>
        <authorList>
            <person name="Bez C."/>
            <person name="Javvadi S.G."/>
            <person name="Bertani I."/>
            <person name="Devescovi G."/>
            <person name="Studholme D.J."/>
            <person name="Geller A."/>
            <person name="Levy A."/>
            <person name="Venturi V."/>
        </authorList>
    </citation>
    <scope>NUCLEOTIDE SEQUENCE [LARGE SCALE GENOMIC DNA]</scope>
    <source>
        <strain evidence="3">DSM 9128</strain>
    </source>
</reference>
<organism evidence="2 3">
    <name type="scientific">Pseudomonas nitroreducens</name>
    <dbReference type="NCBI Taxonomy" id="46680"/>
    <lineage>
        <taxon>Bacteria</taxon>
        <taxon>Pseudomonadati</taxon>
        <taxon>Pseudomonadota</taxon>
        <taxon>Gammaproteobacteria</taxon>
        <taxon>Pseudomonadales</taxon>
        <taxon>Pseudomonadaceae</taxon>
        <taxon>Pseudomonas</taxon>
    </lineage>
</organism>
<feature type="region of interest" description="Disordered" evidence="1">
    <location>
        <begin position="198"/>
        <end position="222"/>
    </location>
</feature>
<protein>
    <submittedName>
        <fullName evidence="2">Uncharacterized protein</fullName>
    </submittedName>
</protein>
<sequence>MNLGELERDFRVETGDLVPDYLFESEWVARWLAEAQDEAAIRRRLLHESENTDVCRTTVEQGRATYPLHPSLFEITSLRIRRSAGDRSRPLQIVSTEWLDSWREDWRDCEGCVEFAVQDDTTLRLVPRPAESGELLLEGYRLPLKDLTTGIGAVPEIHLAHHRRLVQWAVFRAYGLPDVETQDLARAAQAEREFTSYFGPRPDADLRRETRKDEPQHVTAWP</sequence>
<dbReference type="Proteomes" id="UP000307510">
    <property type="component" value="Unassembled WGS sequence"/>
</dbReference>
<reference evidence="2 3" key="1">
    <citation type="submission" date="2019-05" db="EMBL/GenBank/DDBJ databases">
        <authorList>
            <person name="Moore K."/>
            <person name="O'Neill P."/>
            <person name="Farbos A."/>
            <person name="Studholme D.J."/>
        </authorList>
    </citation>
    <scope>NUCLEOTIDE SEQUENCE [LARGE SCALE GENOMIC DNA]</scope>
    <source>
        <strain evidence="2 3">DSM 9128</strain>
    </source>
</reference>
<comment type="caution">
    <text evidence="2">The sequence shown here is derived from an EMBL/GenBank/DDBJ whole genome shotgun (WGS) entry which is preliminary data.</text>
</comment>
<dbReference type="AlphaFoldDB" id="A0A5R8ZQ20"/>
<evidence type="ECO:0000313" key="2">
    <source>
        <dbReference type="EMBL" id="TLP68232.1"/>
    </source>
</evidence>
<dbReference type="Pfam" id="PF24175">
    <property type="entry name" value="SU10_adaptor"/>
    <property type="match status" value="1"/>
</dbReference>
<name>A0A5R8ZQ20_PSENT</name>
<accession>A0A5R8ZQ20</accession>
<feature type="compositionally biased region" description="Basic and acidic residues" evidence="1">
    <location>
        <begin position="202"/>
        <end position="216"/>
    </location>
</feature>
<gene>
    <name evidence="2" type="ORF">FEA48_30735</name>
</gene>
<evidence type="ECO:0000313" key="3">
    <source>
        <dbReference type="Proteomes" id="UP000307510"/>
    </source>
</evidence>
<dbReference type="InterPro" id="IPR056209">
    <property type="entry name" value="SU10_adaptor"/>
</dbReference>
<proteinExistence type="predicted"/>
<evidence type="ECO:0000256" key="1">
    <source>
        <dbReference type="SAM" id="MobiDB-lite"/>
    </source>
</evidence>
<dbReference type="RefSeq" id="WP_138217171.1">
    <property type="nucleotide sequence ID" value="NZ_VASG01000014.1"/>
</dbReference>
<dbReference type="EMBL" id="VASG01000014">
    <property type="protein sequence ID" value="TLP68232.1"/>
    <property type="molecule type" value="Genomic_DNA"/>
</dbReference>